<sequence length="322" mass="34346">MRRRARAFPIRDHEGEKIESLNLLGSSHAKPDFTPPAGACDCHVHVFEDHGRYPLAADRPYTPAEATLADLAAVLGWLGLGRAVIVQASPQGNDHACLADSLRAINRGGALEARGVCVIGSRTSDAELQDLHRAGVRGARVNLHTVGTHSASAARESILRVAGRVAPLGWHVQTFTDLNVIAGLRGELSRLPVPIVFDHFALARAGAGIGQPGFDVLASLLAQGKAYVKLSATYRMSGPGEEAGVQDLARALIDANPDRILWGSDWPHTVGTMVPGSERLAVRPFKAVDDGAALSRLRQWTQGRAGLLDRILVANPAALYQF</sequence>
<dbReference type="PANTHER" id="PTHR35563">
    <property type="entry name" value="BARREL METAL-DEPENDENT HYDROLASE, PUTATIVE (AFU_ORTHOLOGUE AFUA_1G16240)-RELATED"/>
    <property type="match status" value="1"/>
</dbReference>
<protein>
    <submittedName>
        <fullName evidence="2">Amidohydrolase family protein</fullName>
    </submittedName>
</protein>
<feature type="domain" description="Amidohydrolase-related" evidence="1">
    <location>
        <begin position="40"/>
        <end position="322"/>
    </location>
</feature>
<dbReference type="InterPro" id="IPR032466">
    <property type="entry name" value="Metal_Hydrolase"/>
</dbReference>
<gene>
    <name evidence="2" type="ORF">GCM10023144_46640</name>
</gene>
<comment type="caution">
    <text evidence="2">The sequence shown here is derived from an EMBL/GenBank/DDBJ whole genome shotgun (WGS) entry which is preliminary data.</text>
</comment>
<proteinExistence type="predicted"/>
<dbReference type="Gene3D" id="3.20.20.140">
    <property type="entry name" value="Metal-dependent hydrolases"/>
    <property type="match status" value="1"/>
</dbReference>
<dbReference type="InterPro" id="IPR052358">
    <property type="entry name" value="Aro_Compnd_Degr_Hydrolases"/>
</dbReference>
<evidence type="ECO:0000313" key="3">
    <source>
        <dbReference type="Proteomes" id="UP001501671"/>
    </source>
</evidence>
<dbReference type="RefSeq" id="WP_345252351.1">
    <property type="nucleotide sequence ID" value="NZ_BAABFO010000039.1"/>
</dbReference>
<dbReference type="Proteomes" id="UP001501671">
    <property type="component" value="Unassembled WGS sequence"/>
</dbReference>
<dbReference type="EMBL" id="BAABFO010000039">
    <property type="protein sequence ID" value="GAA4343552.1"/>
    <property type="molecule type" value="Genomic_DNA"/>
</dbReference>
<evidence type="ECO:0000313" key="2">
    <source>
        <dbReference type="EMBL" id="GAA4343552.1"/>
    </source>
</evidence>
<dbReference type="PANTHER" id="PTHR35563:SF2">
    <property type="entry name" value="BARREL METAL-DEPENDENT HYDROLASE, PUTATIVE (AFU_ORTHOLOGUE AFUA_1G16240)-RELATED"/>
    <property type="match status" value="1"/>
</dbReference>
<keyword evidence="3" id="KW-1185">Reference proteome</keyword>
<dbReference type="InterPro" id="IPR006680">
    <property type="entry name" value="Amidohydro-rel"/>
</dbReference>
<organism evidence="2 3">
    <name type="scientific">Pigmentiphaga soli</name>
    <dbReference type="NCBI Taxonomy" id="1007095"/>
    <lineage>
        <taxon>Bacteria</taxon>
        <taxon>Pseudomonadati</taxon>
        <taxon>Pseudomonadota</taxon>
        <taxon>Betaproteobacteria</taxon>
        <taxon>Burkholderiales</taxon>
        <taxon>Alcaligenaceae</taxon>
        <taxon>Pigmentiphaga</taxon>
    </lineage>
</organism>
<evidence type="ECO:0000259" key="1">
    <source>
        <dbReference type="Pfam" id="PF04909"/>
    </source>
</evidence>
<dbReference type="SUPFAM" id="SSF51556">
    <property type="entry name" value="Metallo-dependent hydrolases"/>
    <property type="match status" value="1"/>
</dbReference>
<name>A0ABP8HS60_9BURK</name>
<reference evidence="3" key="1">
    <citation type="journal article" date="2019" name="Int. J. Syst. Evol. Microbiol.">
        <title>The Global Catalogue of Microorganisms (GCM) 10K type strain sequencing project: providing services to taxonomists for standard genome sequencing and annotation.</title>
        <authorList>
            <consortium name="The Broad Institute Genomics Platform"/>
            <consortium name="The Broad Institute Genome Sequencing Center for Infectious Disease"/>
            <person name="Wu L."/>
            <person name="Ma J."/>
        </authorList>
    </citation>
    <scope>NUCLEOTIDE SEQUENCE [LARGE SCALE GENOMIC DNA]</scope>
    <source>
        <strain evidence="3">JCM 17666</strain>
    </source>
</reference>
<accession>A0ABP8HS60</accession>
<dbReference type="Pfam" id="PF04909">
    <property type="entry name" value="Amidohydro_2"/>
    <property type="match status" value="1"/>
</dbReference>